<evidence type="ECO:0000256" key="2">
    <source>
        <dbReference type="ARBA" id="ARBA00009320"/>
    </source>
</evidence>
<evidence type="ECO:0000256" key="9">
    <source>
        <dbReference type="ARBA" id="ARBA00049529"/>
    </source>
</evidence>
<dbReference type="OrthoDB" id="9805628at2"/>
<feature type="compositionally biased region" description="Low complexity" evidence="11">
    <location>
        <begin position="1"/>
        <end position="15"/>
    </location>
</feature>
<organism evidence="12 13">
    <name type="scientific">Seongchinamella sediminis</name>
    <dbReference type="NCBI Taxonomy" id="2283635"/>
    <lineage>
        <taxon>Bacteria</taxon>
        <taxon>Pseudomonadati</taxon>
        <taxon>Pseudomonadota</taxon>
        <taxon>Gammaproteobacteria</taxon>
        <taxon>Cellvibrionales</taxon>
        <taxon>Halieaceae</taxon>
        <taxon>Seongchinamella</taxon>
    </lineage>
</organism>
<dbReference type="PANTHER" id="PTHR42743:SF2">
    <property type="entry name" value="AMINODEOXYCHORISMATE LYASE"/>
    <property type="match status" value="1"/>
</dbReference>
<reference evidence="12 13" key="1">
    <citation type="submission" date="2018-07" db="EMBL/GenBank/DDBJ databases">
        <title>Halioglobus sp. genome submission.</title>
        <authorList>
            <person name="Ye M.-Q."/>
            <person name="Du Z.-J."/>
        </authorList>
    </citation>
    <scope>NUCLEOTIDE SEQUENCE [LARGE SCALE GENOMIC DNA]</scope>
    <source>
        <strain evidence="12 13">U0301</strain>
    </source>
</reference>
<comment type="pathway">
    <text evidence="7">Cofactor biosynthesis; tetrahydrofolate biosynthesis; 4-aminobenzoate from chorismate: step 2/2.</text>
</comment>
<keyword evidence="6 12" id="KW-0456">Lyase</keyword>
<evidence type="ECO:0000256" key="5">
    <source>
        <dbReference type="ARBA" id="ARBA00022909"/>
    </source>
</evidence>
<dbReference type="InterPro" id="IPR043132">
    <property type="entry name" value="BCAT-like_C"/>
</dbReference>
<sequence>MPTNHQPRQPGRRGQSQLRAPHGAGAGNPQRALQLLRLWRYQRFPAVQQARLTGPAVSATALIWVDGERASALPLPDRGLDFGDGLFETLLLRSGTPQFQQLHLERLAAGLQVLSFPDCLERAADCLQQAAEHLQAHAWAALRLTVTRGAAPRGYAPPAAATPRVVITAAPLSQDRSLFSPPLALDWAHMPWSSQPQLAGIKHLNRLEQVLVAARLATMDADELVVLDQQGQVCSVSAGNLFLLEQGRLLTPALETCGIAGTRRRLVLEQLAPALSIPVAETHISPAQLADADAVFVCNSIRGLQPVASLGERRWHNHELCHALHEQYLGAMSC</sequence>
<evidence type="ECO:0000256" key="1">
    <source>
        <dbReference type="ARBA" id="ARBA00001933"/>
    </source>
</evidence>
<dbReference type="NCBIfam" id="TIGR03461">
    <property type="entry name" value="pabC_Proteo"/>
    <property type="match status" value="1"/>
</dbReference>
<dbReference type="InterPro" id="IPR036038">
    <property type="entry name" value="Aminotransferase-like"/>
</dbReference>
<name>A0A3L7E3W6_9GAMM</name>
<comment type="similarity">
    <text evidence="2">Belongs to the class-IV pyridoxal-phosphate-dependent aminotransferase family.</text>
</comment>
<dbReference type="InterPro" id="IPR001544">
    <property type="entry name" value="Aminotrans_IV"/>
</dbReference>
<dbReference type="GO" id="GO:0005829">
    <property type="term" value="C:cytosol"/>
    <property type="evidence" value="ECO:0007669"/>
    <property type="project" value="TreeGrafter"/>
</dbReference>
<comment type="subunit">
    <text evidence="3">Homodimer.</text>
</comment>
<accession>A0A3L7E3W6</accession>
<feature type="region of interest" description="Disordered" evidence="11">
    <location>
        <begin position="1"/>
        <end position="27"/>
    </location>
</feature>
<evidence type="ECO:0000256" key="4">
    <source>
        <dbReference type="ARBA" id="ARBA00022898"/>
    </source>
</evidence>
<protein>
    <recommendedName>
        <fullName evidence="8 10">Aminodeoxychorismate lyase</fullName>
        <ecNumber evidence="8 10">4.1.3.38</ecNumber>
    </recommendedName>
</protein>
<evidence type="ECO:0000313" key="13">
    <source>
        <dbReference type="Proteomes" id="UP000265509"/>
    </source>
</evidence>
<dbReference type="InterPro" id="IPR043131">
    <property type="entry name" value="BCAT-like_N"/>
</dbReference>
<evidence type="ECO:0000256" key="11">
    <source>
        <dbReference type="SAM" id="MobiDB-lite"/>
    </source>
</evidence>
<dbReference type="EMBL" id="QRAN01000003">
    <property type="protein sequence ID" value="RLQ23121.1"/>
    <property type="molecule type" value="Genomic_DNA"/>
</dbReference>
<keyword evidence="5" id="KW-0289">Folate biosynthesis</keyword>
<dbReference type="Pfam" id="PF01063">
    <property type="entry name" value="Aminotran_4"/>
    <property type="match status" value="1"/>
</dbReference>
<evidence type="ECO:0000256" key="7">
    <source>
        <dbReference type="ARBA" id="ARBA00035633"/>
    </source>
</evidence>
<dbReference type="PANTHER" id="PTHR42743">
    <property type="entry name" value="AMINO-ACID AMINOTRANSFERASE"/>
    <property type="match status" value="1"/>
</dbReference>
<dbReference type="AlphaFoldDB" id="A0A3L7E3W6"/>
<dbReference type="SUPFAM" id="SSF56752">
    <property type="entry name" value="D-aminoacid aminotransferase-like PLP-dependent enzymes"/>
    <property type="match status" value="1"/>
</dbReference>
<evidence type="ECO:0000256" key="8">
    <source>
        <dbReference type="ARBA" id="ARBA00035676"/>
    </source>
</evidence>
<dbReference type="GO" id="GO:0008153">
    <property type="term" value="P:4-aminobenzoate biosynthetic process"/>
    <property type="evidence" value="ECO:0007669"/>
    <property type="project" value="UniProtKB-UniRule"/>
</dbReference>
<evidence type="ECO:0000256" key="10">
    <source>
        <dbReference type="NCBIfam" id="TIGR03461"/>
    </source>
</evidence>
<comment type="catalytic activity">
    <reaction evidence="9">
        <text>4-amino-4-deoxychorismate = 4-aminobenzoate + pyruvate + H(+)</text>
        <dbReference type="Rhea" id="RHEA:16201"/>
        <dbReference type="ChEBI" id="CHEBI:15361"/>
        <dbReference type="ChEBI" id="CHEBI:15378"/>
        <dbReference type="ChEBI" id="CHEBI:17836"/>
        <dbReference type="ChEBI" id="CHEBI:58406"/>
        <dbReference type="EC" id="4.1.3.38"/>
    </reaction>
</comment>
<evidence type="ECO:0000256" key="3">
    <source>
        <dbReference type="ARBA" id="ARBA00011738"/>
    </source>
</evidence>
<comment type="cofactor">
    <cofactor evidence="1">
        <name>pyridoxal 5'-phosphate</name>
        <dbReference type="ChEBI" id="CHEBI:597326"/>
    </cofactor>
</comment>
<dbReference type="EC" id="4.1.3.38" evidence="8 10"/>
<evidence type="ECO:0000256" key="6">
    <source>
        <dbReference type="ARBA" id="ARBA00023239"/>
    </source>
</evidence>
<dbReference type="Gene3D" id="3.20.10.10">
    <property type="entry name" value="D-amino Acid Aminotransferase, subunit A, domain 2"/>
    <property type="match status" value="1"/>
</dbReference>
<dbReference type="InterPro" id="IPR050571">
    <property type="entry name" value="Class-IV_PLP-Dep_Aminotrnsfr"/>
</dbReference>
<gene>
    <name evidence="12" type="primary">pabC</name>
    <name evidence="12" type="ORF">DWB85_03890</name>
</gene>
<dbReference type="InterPro" id="IPR017824">
    <property type="entry name" value="Aminodeoxychorismate_lyase_IV"/>
</dbReference>
<dbReference type="Gene3D" id="3.30.470.10">
    <property type="match status" value="1"/>
</dbReference>
<dbReference type="GO" id="GO:0008696">
    <property type="term" value="F:4-amino-4-deoxychorismate lyase activity"/>
    <property type="evidence" value="ECO:0007669"/>
    <property type="project" value="UniProtKB-UniRule"/>
</dbReference>
<keyword evidence="13" id="KW-1185">Reference proteome</keyword>
<dbReference type="GO" id="GO:0046656">
    <property type="term" value="P:folic acid biosynthetic process"/>
    <property type="evidence" value="ECO:0007669"/>
    <property type="project" value="UniProtKB-KW"/>
</dbReference>
<proteinExistence type="inferred from homology"/>
<keyword evidence="4" id="KW-0663">Pyridoxal phosphate</keyword>
<evidence type="ECO:0000313" key="12">
    <source>
        <dbReference type="EMBL" id="RLQ23121.1"/>
    </source>
</evidence>
<dbReference type="Proteomes" id="UP000265509">
    <property type="component" value="Unassembled WGS sequence"/>
</dbReference>
<dbReference type="GO" id="GO:0030170">
    <property type="term" value="F:pyridoxal phosphate binding"/>
    <property type="evidence" value="ECO:0007669"/>
    <property type="project" value="InterPro"/>
</dbReference>
<comment type="caution">
    <text evidence="12">The sequence shown here is derived from an EMBL/GenBank/DDBJ whole genome shotgun (WGS) entry which is preliminary data.</text>
</comment>